<gene>
    <name evidence="2" type="ORF">BECKFW1821A_GA0114235_108910</name>
</gene>
<feature type="transmembrane region" description="Helical" evidence="1">
    <location>
        <begin position="533"/>
        <end position="556"/>
    </location>
</feature>
<keyword evidence="1" id="KW-1133">Transmembrane helix</keyword>
<name>A0A450SYI2_9GAMM</name>
<evidence type="ECO:0000313" key="2">
    <source>
        <dbReference type="EMBL" id="VFJ59235.1"/>
    </source>
</evidence>
<organism evidence="2">
    <name type="scientific">Candidatus Kentrum sp. FW</name>
    <dbReference type="NCBI Taxonomy" id="2126338"/>
    <lineage>
        <taxon>Bacteria</taxon>
        <taxon>Pseudomonadati</taxon>
        <taxon>Pseudomonadota</taxon>
        <taxon>Gammaproteobacteria</taxon>
        <taxon>Candidatus Kentrum</taxon>
    </lineage>
</organism>
<protein>
    <recommendedName>
        <fullName evidence="3">FtsX-like permease family protein</fullName>
    </recommendedName>
</protein>
<keyword evidence="1" id="KW-0472">Membrane</keyword>
<evidence type="ECO:0008006" key="3">
    <source>
        <dbReference type="Google" id="ProtNLM"/>
    </source>
</evidence>
<reference evidence="2" key="1">
    <citation type="submission" date="2019-02" db="EMBL/GenBank/DDBJ databases">
        <authorList>
            <person name="Gruber-Vodicka R. H."/>
            <person name="Seah K. B. B."/>
        </authorList>
    </citation>
    <scope>NUCLEOTIDE SEQUENCE</scope>
    <source>
        <strain evidence="2">BECK_BZ15</strain>
    </source>
</reference>
<sequence>MIRETHEHTQSSNSSLSFVWVTLGWREFGRPFSRGCWTRSCPGGRDLFWLTLFFVFAMSFGLLILGTRNGLLNSFSNTFLGYVPQYGIPLALAPHPGAGDFGIDRKVQSDIVAVGKDEKTVLVPGLRAFPYQGLGGGANSSPHFAKLPGSDIWKQGEDIPPYYGWAILEDDPLWTIDKTARTENGLPLALILNRSVFKNAFDYSKYQQVLRSHLPKDWWERDLPISLDKLKALWLFVLVGRQSELVRFQVHWVENIPGASRPAFLYPLGTLRALEEAKANPLLRYFPEALDGKAGGNGARMTGLIVLGGYEDTAAPNERTREFARCLDGEMAQDGEDAAISLPYPKPAVWMTACRSQAGIGQDRIITNTVSGHALSFTQDGFLEIPCDSISEAMARDINAECRVRRLSILGNYPGETIRRLAQCTSGNVTDAGYTLELPDVSQSVISVCAAKSGIPAQNLPPKEGIVSLDRIKGSRIIIYVPDRNGLSEAIDRLLGITIDINDTNIRALSLTPAYKDAVNRVNYLTDTIGSIALPYGALFSSLMLLLLWVILGTLIGHRRERYAVLLARGISWWQIYAMVYFQVILSSTLGLAMAWFADKGMRHWIGGRFIGIFEEYRDILGLTDIPALVSTSHMDYLYTFLAFTILACLIATVFLRMAPITRKADIADLLQI</sequence>
<proteinExistence type="predicted"/>
<dbReference type="AlphaFoldDB" id="A0A450SYI2"/>
<feature type="transmembrane region" description="Helical" evidence="1">
    <location>
        <begin position="576"/>
        <end position="598"/>
    </location>
</feature>
<dbReference type="EMBL" id="CAADEW010000089">
    <property type="protein sequence ID" value="VFJ59235.1"/>
    <property type="molecule type" value="Genomic_DNA"/>
</dbReference>
<accession>A0A450SYI2</accession>
<evidence type="ECO:0000256" key="1">
    <source>
        <dbReference type="SAM" id="Phobius"/>
    </source>
</evidence>
<feature type="transmembrane region" description="Helical" evidence="1">
    <location>
        <begin position="47"/>
        <end position="66"/>
    </location>
</feature>
<feature type="transmembrane region" description="Helical" evidence="1">
    <location>
        <begin position="637"/>
        <end position="656"/>
    </location>
</feature>
<keyword evidence="1" id="KW-0812">Transmembrane</keyword>